<reference evidence="8 9" key="1">
    <citation type="submission" date="2019-01" db="EMBL/GenBank/DDBJ databases">
        <title>Draft genome sequences of the type strains of six Macrococcus species.</title>
        <authorList>
            <person name="Mazhar S."/>
            <person name="Altermann E."/>
            <person name="Hill C."/>
            <person name="Mcauliffe O."/>
        </authorList>
    </citation>
    <scope>NUCLEOTIDE SEQUENCE [LARGE SCALE GENOMIC DNA]</scope>
    <source>
        <strain evidence="8 9">CCM4811</strain>
    </source>
</reference>
<keyword evidence="4 5" id="KW-0472">Membrane</keyword>
<dbReference type="GO" id="GO:0006508">
    <property type="term" value="P:proteolysis"/>
    <property type="evidence" value="ECO:0007669"/>
    <property type="project" value="UniProtKB-KW"/>
</dbReference>
<evidence type="ECO:0000313" key="9">
    <source>
        <dbReference type="Proteomes" id="UP000295310"/>
    </source>
</evidence>
<proteinExistence type="predicted"/>
<dbReference type="Pfam" id="PF01957">
    <property type="entry name" value="NfeD"/>
    <property type="match status" value="1"/>
</dbReference>
<evidence type="ECO:0000259" key="7">
    <source>
        <dbReference type="Pfam" id="PF24961"/>
    </source>
</evidence>
<name>A0A4V3BDP9_9STAP</name>
<protein>
    <submittedName>
        <fullName evidence="8">Serine protease</fullName>
    </submittedName>
</protein>
<feature type="transmembrane region" description="Helical" evidence="5">
    <location>
        <begin position="26"/>
        <end position="45"/>
    </location>
</feature>
<dbReference type="InterPro" id="IPR056739">
    <property type="entry name" value="NfeD_membrane"/>
</dbReference>
<feature type="domain" description="NfeD-like C-terminal" evidence="6">
    <location>
        <begin position="147"/>
        <end position="200"/>
    </location>
</feature>
<gene>
    <name evidence="8" type="ORF">ERX27_04410</name>
</gene>
<sequence>MILLVLMIIIFLSAVAQLFSSRLSAAGIILILACAGFVIMTGMTGELEMISVILFVAGVILMILELFVVGAVLGIIGALMVFSSFLLIGEDISKMAVFLAISLALALMEWIVMVKFFGKSIPLFKNVILTDSTSKEAGYSSHDDRSHLVGKIALTMTPLRPSGIITFEGKRIDAVSEGAFIDKDREVSIILVEGTRVVVRAL</sequence>
<keyword evidence="8" id="KW-0378">Hydrolase</keyword>
<dbReference type="OrthoDB" id="9806253at2"/>
<evidence type="ECO:0000256" key="2">
    <source>
        <dbReference type="ARBA" id="ARBA00022692"/>
    </source>
</evidence>
<dbReference type="AlphaFoldDB" id="A0A4V3BDP9"/>
<feature type="transmembrane region" description="Helical" evidence="5">
    <location>
        <begin position="95"/>
        <end position="117"/>
    </location>
</feature>
<dbReference type="InterPro" id="IPR002810">
    <property type="entry name" value="NfeD-like_C"/>
</dbReference>
<keyword evidence="9" id="KW-1185">Reference proteome</keyword>
<keyword evidence="2 5" id="KW-0812">Transmembrane</keyword>
<dbReference type="PANTHER" id="PTHR33507">
    <property type="entry name" value="INNER MEMBRANE PROTEIN YBBJ"/>
    <property type="match status" value="1"/>
</dbReference>
<accession>A0A4V3BDP9</accession>
<evidence type="ECO:0000313" key="8">
    <source>
        <dbReference type="EMBL" id="TDL98226.1"/>
    </source>
</evidence>
<evidence type="ECO:0000256" key="3">
    <source>
        <dbReference type="ARBA" id="ARBA00022989"/>
    </source>
</evidence>
<comment type="caution">
    <text evidence="8">The sequence shown here is derived from an EMBL/GenBank/DDBJ whole genome shotgun (WGS) entry which is preliminary data.</text>
</comment>
<evidence type="ECO:0000259" key="6">
    <source>
        <dbReference type="Pfam" id="PF01957"/>
    </source>
</evidence>
<dbReference type="InterPro" id="IPR052165">
    <property type="entry name" value="Membrane_assoc_protease"/>
</dbReference>
<evidence type="ECO:0000256" key="1">
    <source>
        <dbReference type="ARBA" id="ARBA00004141"/>
    </source>
</evidence>
<keyword evidence="8" id="KW-0645">Protease</keyword>
<dbReference type="Pfam" id="PF24961">
    <property type="entry name" value="NfeD_membrane"/>
    <property type="match status" value="1"/>
</dbReference>
<dbReference type="GO" id="GO:0005886">
    <property type="term" value="C:plasma membrane"/>
    <property type="evidence" value="ECO:0007669"/>
    <property type="project" value="TreeGrafter"/>
</dbReference>
<feature type="domain" description="NfeD integral membrane" evidence="7">
    <location>
        <begin position="2"/>
        <end position="114"/>
    </location>
</feature>
<evidence type="ECO:0000256" key="5">
    <source>
        <dbReference type="SAM" id="Phobius"/>
    </source>
</evidence>
<dbReference type="Gene3D" id="2.40.50.140">
    <property type="entry name" value="Nucleic acid-binding proteins"/>
    <property type="match status" value="1"/>
</dbReference>
<dbReference type="InterPro" id="IPR012340">
    <property type="entry name" value="NA-bd_OB-fold"/>
</dbReference>
<organism evidence="8 9">
    <name type="scientific">Macrococcus brunensis</name>
    <dbReference type="NCBI Taxonomy" id="198483"/>
    <lineage>
        <taxon>Bacteria</taxon>
        <taxon>Bacillati</taxon>
        <taxon>Bacillota</taxon>
        <taxon>Bacilli</taxon>
        <taxon>Bacillales</taxon>
        <taxon>Staphylococcaceae</taxon>
        <taxon>Macrococcus</taxon>
    </lineage>
</organism>
<dbReference type="Proteomes" id="UP000295310">
    <property type="component" value="Unassembled WGS sequence"/>
</dbReference>
<feature type="transmembrane region" description="Helical" evidence="5">
    <location>
        <begin position="52"/>
        <end position="83"/>
    </location>
</feature>
<comment type="subcellular location">
    <subcellularLocation>
        <location evidence="1">Membrane</location>
        <topology evidence="1">Multi-pass membrane protein</topology>
    </subcellularLocation>
</comment>
<dbReference type="EMBL" id="SCWA01000006">
    <property type="protein sequence ID" value="TDL98226.1"/>
    <property type="molecule type" value="Genomic_DNA"/>
</dbReference>
<dbReference type="GO" id="GO:0008233">
    <property type="term" value="F:peptidase activity"/>
    <property type="evidence" value="ECO:0007669"/>
    <property type="project" value="UniProtKB-KW"/>
</dbReference>
<keyword evidence="3 5" id="KW-1133">Transmembrane helix</keyword>
<dbReference type="PANTHER" id="PTHR33507:SF3">
    <property type="entry name" value="INNER MEMBRANE PROTEIN YBBJ"/>
    <property type="match status" value="1"/>
</dbReference>
<evidence type="ECO:0000256" key="4">
    <source>
        <dbReference type="ARBA" id="ARBA00023136"/>
    </source>
</evidence>